<gene>
    <name evidence="2" type="ORF">BJ322DRAFT_1059510</name>
</gene>
<feature type="region of interest" description="Disordered" evidence="1">
    <location>
        <begin position="198"/>
        <end position="230"/>
    </location>
</feature>
<dbReference type="AlphaFoldDB" id="A0A9P6HGE9"/>
<dbReference type="OrthoDB" id="3286149at2759"/>
<evidence type="ECO:0000313" key="2">
    <source>
        <dbReference type="EMBL" id="KAF9786422.1"/>
    </source>
</evidence>
<dbReference type="EMBL" id="WIUZ02000006">
    <property type="protein sequence ID" value="KAF9786422.1"/>
    <property type="molecule type" value="Genomic_DNA"/>
</dbReference>
<dbReference type="Proteomes" id="UP000736335">
    <property type="component" value="Unassembled WGS sequence"/>
</dbReference>
<protein>
    <submittedName>
        <fullName evidence="2">Uncharacterized protein</fullName>
    </submittedName>
</protein>
<reference evidence="2" key="1">
    <citation type="journal article" date="2020" name="Nat. Commun.">
        <title>Large-scale genome sequencing of mycorrhizal fungi provides insights into the early evolution of symbiotic traits.</title>
        <authorList>
            <person name="Miyauchi S."/>
            <person name="Kiss E."/>
            <person name="Kuo A."/>
            <person name="Drula E."/>
            <person name="Kohler A."/>
            <person name="Sanchez-Garcia M."/>
            <person name="Morin E."/>
            <person name="Andreopoulos B."/>
            <person name="Barry K.W."/>
            <person name="Bonito G."/>
            <person name="Buee M."/>
            <person name="Carver A."/>
            <person name="Chen C."/>
            <person name="Cichocki N."/>
            <person name="Clum A."/>
            <person name="Culley D."/>
            <person name="Crous P.W."/>
            <person name="Fauchery L."/>
            <person name="Girlanda M."/>
            <person name="Hayes R.D."/>
            <person name="Keri Z."/>
            <person name="LaButti K."/>
            <person name="Lipzen A."/>
            <person name="Lombard V."/>
            <person name="Magnuson J."/>
            <person name="Maillard F."/>
            <person name="Murat C."/>
            <person name="Nolan M."/>
            <person name="Ohm R.A."/>
            <person name="Pangilinan J."/>
            <person name="Pereira M.F."/>
            <person name="Perotto S."/>
            <person name="Peter M."/>
            <person name="Pfister S."/>
            <person name="Riley R."/>
            <person name="Sitrit Y."/>
            <person name="Stielow J.B."/>
            <person name="Szollosi G."/>
            <person name="Zifcakova L."/>
            <person name="Stursova M."/>
            <person name="Spatafora J.W."/>
            <person name="Tedersoo L."/>
            <person name="Vaario L.M."/>
            <person name="Yamada A."/>
            <person name="Yan M."/>
            <person name="Wang P."/>
            <person name="Xu J."/>
            <person name="Bruns T."/>
            <person name="Baldrian P."/>
            <person name="Vilgalys R."/>
            <person name="Dunand C."/>
            <person name="Henrissat B."/>
            <person name="Grigoriev I.V."/>
            <person name="Hibbett D."/>
            <person name="Nagy L.G."/>
            <person name="Martin F.M."/>
        </authorList>
    </citation>
    <scope>NUCLEOTIDE SEQUENCE</scope>
    <source>
        <strain evidence="2">UH-Tt-Lm1</strain>
    </source>
</reference>
<feature type="region of interest" description="Disordered" evidence="1">
    <location>
        <begin position="255"/>
        <end position="284"/>
    </location>
</feature>
<organism evidence="2 3">
    <name type="scientific">Thelephora terrestris</name>
    <dbReference type="NCBI Taxonomy" id="56493"/>
    <lineage>
        <taxon>Eukaryota</taxon>
        <taxon>Fungi</taxon>
        <taxon>Dikarya</taxon>
        <taxon>Basidiomycota</taxon>
        <taxon>Agaricomycotina</taxon>
        <taxon>Agaricomycetes</taxon>
        <taxon>Thelephorales</taxon>
        <taxon>Thelephoraceae</taxon>
        <taxon>Thelephora</taxon>
    </lineage>
</organism>
<name>A0A9P6HGE9_9AGAM</name>
<comment type="caution">
    <text evidence="2">The sequence shown here is derived from an EMBL/GenBank/DDBJ whole genome shotgun (WGS) entry which is preliminary data.</text>
</comment>
<reference evidence="2" key="2">
    <citation type="submission" date="2020-11" db="EMBL/GenBank/DDBJ databases">
        <authorList>
            <consortium name="DOE Joint Genome Institute"/>
            <person name="Kuo A."/>
            <person name="Miyauchi S."/>
            <person name="Kiss E."/>
            <person name="Drula E."/>
            <person name="Kohler A."/>
            <person name="Sanchez-Garcia M."/>
            <person name="Andreopoulos B."/>
            <person name="Barry K.W."/>
            <person name="Bonito G."/>
            <person name="Buee M."/>
            <person name="Carver A."/>
            <person name="Chen C."/>
            <person name="Cichocki N."/>
            <person name="Clum A."/>
            <person name="Culley D."/>
            <person name="Crous P.W."/>
            <person name="Fauchery L."/>
            <person name="Girlanda M."/>
            <person name="Hayes R."/>
            <person name="Keri Z."/>
            <person name="Labutti K."/>
            <person name="Lipzen A."/>
            <person name="Lombard V."/>
            <person name="Magnuson J."/>
            <person name="Maillard F."/>
            <person name="Morin E."/>
            <person name="Murat C."/>
            <person name="Nolan M."/>
            <person name="Ohm R."/>
            <person name="Pangilinan J."/>
            <person name="Pereira M."/>
            <person name="Perotto S."/>
            <person name="Peter M."/>
            <person name="Riley R."/>
            <person name="Sitrit Y."/>
            <person name="Stielow B."/>
            <person name="Szollosi G."/>
            <person name="Zifcakova L."/>
            <person name="Stursova M."/>
            <person name="Spatafora J.W."/>
            <person name="Tedersoo L."/>
            <person name="Vaario L.-M."/>
            <person name="Yamada A."/>
            <person name="Yan M."/>
            <person name="Wang P."/>
            <person name="Xu J."/>
            <person name="Bruns T."/>
            <person name="Baldrian P."/>
            <person name="Vilgalys R."/>
            <person name="Henrissat B."/>
            <person name="Grigoriev I.V."/>
            <person name="Hibbett D."/>
            <person name="Nagy L.G."/>
            <person name="Martin F.M."/>
        </authorList>
    </citation>
    <scope>NUCLEOTIDE SEQUENCE</scope>
    <source>
        <strain evidence="2">UH-Tt-Lm1</strain>
    </source>
</reference>
<feature type="region of interest" description="Disordered" evidence="1">
    <location>
        <begin position="302"/>
        <end position="328"/>
    </location>
</feature>
<proteinExistence type="predicted"/>
<sequence>MFVETIVLDEDAEHQTRLVNAITEQTNLARDSVRTISSTYLQCAQYKSLGQYQASLATSQYAETEPIVRKVTEKLSEISNDLEHRVRPVFRRVADQGQEIMSLKAETVRLGEKLLGLEKRQMERCLEDALLAGEQLKEISNSTKLAALQKAQEAEILSRAVARLIKQSFLNGNEIADLKDQCDERQIEIERLNELLEASNRPTNGKRRFHEMDDNDTRSSPPIRGRSPSSLRLAKRTLASNIHGRVVNTKGLMPWKKSPTIVHQPGKCHGPSKPNPFRNHSKEIRPTVANISSDLPRRRLFQSDWNLDPPKENRRKSQSSLPEKTYLR</sequence>
<accession>A0A9P6HGE9</accession>
<feature type="compositionally biased region" description="Low complexity" evidence="1">
    <location>
        <begin position="218"/>
        <end position="230"/>
    </location>
</feature>
<evidence type="ECO:0000313" key="3">
    <source>
        <dbReference type="Proteomes" id="UP000736335"/>
    </source>
</evidence>
<evidence type="ECO:0000256" key="1">
    <source>
        <dbReference type="SAM" id="MobiDB-lite"/>
    </source>
</evidence>
<keyword evidence="3" id="KW-1185">Reference proteome</keyword>